<dbReference type="AlphaFoldDB" id="A0A072PB29"/>
<evidence type="ECO:0000313" key="2">
    <source>
        <dbReference type="EMBL" id="KEF57264.1"/>
    </source>
</evidence>
<dbReference type="GeneID" id="25280107"/>
<organism evidence="2 3">
    <name type="scientific">Exophiala aquamarina CBS 119918</name>
    <dbReference type="NCBI Taxonomy" id="1182545"/>
    <lineage>
        <taxon>Eukaryota</taxon>
        <taxon>Fungi</taxon>
        <taxon>Dikarya</taxon>
        <taxon>Ascomycota</taxon>
        <taxon>Pezizomycotina</taxon>
        <taxon>Eurotiomycetes</taxon>
        <taxon>Chaetothyriomycetidae</taxon>
        <taxon>Chaetothyriales</taxon>
        <taxon>Herpotrichiellaceae</taxon>
        <taxon>Exophiala</taxon>
    </lineage>
</organism>
<protein>
    <recommendedName>
        <fullName evidence="1">Non-haem dioxygenase N-terminal domain-containing protein</fullName>
    </recommendedName>
</protein>
<evidence type="ECO:0000259" key="1">
    <source>
        <dbReference type="Pfam" id="PF14226"/>
    </source>
</evidence>
<dbReference type="EMBL" id="AMGV01000004">
    <property type="protein sequence ID" value="KEF57264.1"/>
    <property type="molecule type" value="Genomic_DNA"/>
</dbReference>
<reference evidence="2 3" key="1">
    <citation type="submission" date="2013-03" db="EMBL/GenBank/DDBJ databases">
        <title>The Genome Sequence of Exophiala aquamarina CBS 119918.</title>
        <authorList>
            <consortium name="The Broad Institute Genomics Platform"/>
            <person name="Cuomo C."/>
            <person name="de Hoog S."/>
            <person name="Gorbushina A."/>
            <person name="Walker B."/>
            <person name="Young S.K."/>
            <person name="Zeng Q."/>
            <person name="Gargeya S."/>
            <person name="Fitzgerald M."/>
            <person name="Haas B."/>
            <person name="Abouelleil A."/>
            <person name="Allen A.W."/>
            <person name="Alvarado L."/>
            <person name="Arachchi H.M."/>
            <person name="Berlin A.M."/>
            <person name="Chapman S.B."/>
            <person name="Gainer-Dewar J."/>
            <person name="Goldberg J."/>
            <person name="Griggs A."/>
            <person name="Gujja S."/>
            <person name="Hansen M."/>
            <person name="Howarth C."/>
            <person name="Imamovic A."/>
            <person name="Ireland A."/>
            <person name="Larimer J."/>
            <person name="McCowan C."/>
            <person name="Murphy C."/>
            <person name="Pearson M."/>
            <person name="Poon T.W."/>
            <person name="Priest M."/>
            <person name="Roberts A."/>
            <person name="Saif S."/>
            <person name="Shea T."/>
            <person name="Sisk P."/>
            <person name="Sykes S."/>
            <person name="Wortman J."/>
            <person name="Nusbaum C."/>
            <person name="Birren B."/>
        </authorList>
    </citation>
    <scope>NUCLEOTIDE SEQUENCE [LARGE SCALE GENOMIC DNA]</scope>
    <source>
        <strain evidence="2 3">CBS 119918</strain>
    </source>
</reference>
<name>A0A072PB29_9EURO</name>
<dbReference type="InterPro" id="IPR027443">
    <property type="entry name" value="IPNS-like_sf"/>
</dbReference>
<dbReference type="OrthoDB" id="288590at2759"/>
<dbReference type="HOGENOM" id="CLU_2236584_0_0_1"/>
<proteinExistence type="predicted"/>
<dbReference type="RefSeq" id="XP_013259854.1">
    <property type="nucleotide sequence ID" value="XM_013404400.1"/>
</dbReference>
<feature type="domain" description="Non-haem dioxygenase N-terminal" evidence="1">
    <location>
        <begin position="3"/>
        <end position="97"/>
    </location>
</feature>
<accession>A0A072PB29</accession>
<dbReference type="Proteomes" id="UP000027920">
    <property type="component" value="Unassembled WGS sequence"/>
</dbReference>
<dbReference type="STRING" id="1182545.A0A072PB29"/>
<dbReference type="Gene3D" id="2.60.120.330">
    <property type="entry name" value="B-lactam Antibiotic, Isopenicillin N Synthase, Chain"/>
    <property type="match status" value="1"/>
</dbReference>
<dbReference type="InterPro" id="IPR026992">
    <property type="entry name" value="DIOX_N"/>
</dbReference>
<keyword evidence="3" id="KW-1185">Reference proteome</keyword>
<evidence type="ECO:0000313" key="3">
    <source>
        <dbReference type="Proteomes" id="UP000027920"/>
    </source>
</evidence>
<gene>
    <name evidence="2" type="ORF">A1O9_05181</name>
</gene>
<comment type="caution">
    <text evidence="2">The sequence shown here is derived from an EMBL/GenBank/DDBJ whole genome shotgun (WGS) entry which is preliminary data.</text>
</comment>
<dbReference type="SUPFAM" id="SSF51197">
    <property type="entry name" value="Clavaminate synthase-like"/>
    <property type="match status" value="1"/>
</dbReference>
<dbReference type="Pfam" id="PF14226">
    <property type="entry name" value="DIOX_N"/>
    <property type="match status" value="1"/>
</dbReference>
<dbReference type="VEuPathDB" id="FungiDB:A1O9_05181"/>
<sequence length="105" mass="11612">MALPVIDFGPFLDISSSLQQKHHVALEIDKACREVGFFYLKNHGVPSDLVADLLTKTREVFETSTPEEKECLAMKGSDEGGDSARGWLKVKNESGSHEVRGNMSF</sequence>